<accession>A0A1I2JKS2</accession>
<name>A0A1I2JKS2_9GAMM</name>
<organism evidence="1 2">
    <name type="scientific">Fontimonas thermophila</name>
    <dbReference type="NCBI Taxonomy" id="1076937"/>
    <lineage>
        <taxon>Bacteria</taxon>
        <taxon>Pseudomonadati</taxon>
        <taxon>Pseudomonadota</taxon>
        <taxon>Gammaproteobacteria</taxon>
        <taxon>Nevskiales</taxon>
        <taxon>Nevskiaceae</taxon>
        <taxon>Fontimonas</taxon>
    </lineage>
</organism>
<evidence type="ECO:0000313" key="2">
    <source>
        <dbReference type="Proteomes" id="UP000199771"/>
    </source>
</evidence>
<dbReference type="STRING" id="1076937.SAMN04488120_10772"/>
<keyword evidence="2" id="KW-1185">Reference proteome</keyword>
<protein>
    <submittedName>
        <fullName evidence="1">Uncharacterized protein</fullName>
    </submittedName>
</protein>
<dbReference type="Proteomes" id="UP000199771">
    <property type="component" value="Unassembled WGS sequence"/>
</dbReference>
<gene>
    <name evidence="1" type="ORF">SAMN04488120_10772</name>
</gene>
<dbReference type="EMBL" id="FOOC01000007">
    <property type="protein sequence ID" value="SFF53261.1"/>
    <property type="molecule type" value="Genomic_DNA"/>
</dbReference>
<evidence type="ECO:0000313" key="1">
    <source>
        <dbReference type="EMBL" id="SFF53261.1"/>
    </source>
</evidence>
<sequence>MLVTEVWQSPGNPCVLCQRMLTAPLGANTDPGANPPVDNDRRSIEEETIVSVPMPAAVPARPESQWPIGIRLRFRMDAELNPQYERLRGKPVLVLSGLRLLGPSPDGRYSWRQQVLALTTGTIGWARPDQLGLPLDGEAPEAF</sequence>
<proteinExistence type="predicted"/>
<dbReference type="AlphaFoldDB" id="A0A1I2JKS2"/>
<reference evidence="1 2" key="1">
    <citation type="submission" date="2016-10" db="EMBL/GenBank/DDBJ databases">
        <authorList>
            <person name="de Groot N.N."/>
        </authorList>
    </citation>
    <scope>NUCLEOTIDE SEQUENCE [LARGE SCALE GENOMIC DNA]</scope>
    <source>
        <strain evidence="1 2">DSM 23609</strain>
    </source>
</reference>